<feature type="region of interest" description="Disordered" evidence="1">
    <location>
        <begin position="544"/>
        <end position="607"/>
    </location>
</feature>
<evidence type="ECO:0000256" key="1">
    <source>
        <dbReference type="SAM" id="MobiDB-lite"/>
    </source>
</evidence>
<feature type="compositionally biased region" description="Acidic residues" evidence="1">
    <location>
        <begin position="231"/>
        <end position="246"/>
    </location>
</feature>
<dbReference type="Proteomes" id="UP001642464">
    <property type="component" value="Unassembled WGS sequence"/>
</dbReference>
<accession>A0ABP0IRB1</accession>
<comment type="caution">
    <text evidence="2">The sequence shown here is derived from an EMBL/GenBank/DDBJ whole genome shotgun (WGS) entry which is preliminary data.</text>
</comment>
<feature type="non-terminal residue" evidence="2">
    <location>
        <position position="678"/>
    </location>
</feature>
<dbReference type="EMBL" id="CAXAMM010004847">
    <property type="protein sequence ID" value="CAK9005133.1"/>
    <property type="molecule type" value="Genomic_DNA"/>
</dbReference>
<feature type="compositionally biased region" description="Basic residues" evidence="1">
    <location>
        <begin position="589"/>
        <end position="604"/>
    </location>
</feature>
<feature type="compositionally biased region" description="Basic residues" evidence="1">
    <location>
        <begin position="548"/>
        <end position="561"/>
    </location>
</feature>
<reference evidence="2 3" key="1">
    <citation type="submission" date="2024-02" db="EMBL/GenBank/DDBJ databases">
        <authorList>
            <person name="Chen Y."/>
            <person name="Shah S."/>
            <person name="Dougan E. K."/>
            <person name="Thang M."/>
            <person name="Chan C."/>
        </authorList>
    </citation>
    <scope>NUCLEOTIDE SEQUENCE [LARGE SCALE GENOMIC DNA]</scope>
</reference>
<sequence>MPMAVRAENALTGYVLLDLFRLCADRRCVARALPKGTLWMAGQTHKNLQSAALGILSVTLSKDTLGDYFKFGHCRMSELPVEEFFGRLRSRSSTSQLTARAYWRSAGKEMMRHLKSAKKSNFSDHSEVPPVTAEEFYQISKRALSSAIKLVAWCNNITEEKLRSCYLESEGYRITARESDYVEIHPWEADEKDAWEDRFHPKHSSNDANCGQSGIQQECKDLLDQVRADAEECDDAAPGEAEDENNDQVKEDRECVFDSPCEHLPDAEKLREVFAALGEPSSPFRSEDATMQSTMDPAYGCTLSRTLALCSDHLTLDDDGGAIFDALWRLCMYLRHWKQGADKRWLKNPRAVRKAAKITHWYNWNESKLAELRREEGSSAYRQRASRLDRWRESALEAAKANQVELQLPNQLEQGNVVLVVVPGPAKGTRVCALAMVLSIWRNSKKPTLTTKGHGLSHIVAFRVVEMKERGTRMDVFEATYCSRPWVLRAEALVAILDVTDTQMETDKVSVTLTADSMVVMDTCVTVPSWWPVPEDEPVHVSAATGLYKRKQRKNKRKKSTKAPVGDENEAVAGKSKTKKLSLAEKKAAKAAKKAAKKEKKKKEKGTLSIKEKGLHKLKKVQKAKAVPFLPGNFKKNGTGPVLVVQCMNRMKELEMKKFANSPTFDEEDRCNIDMKGV</sequence>
<organism evidence="2 3">
    <name type="scientific">Durusdinium trenchii</name>
    <dbReference type="NCBI Taxonomy" id="1381693"/>
    <lineage>
        <taxon>Eukaryota</taxon>
        <taxon>Sar</taxon>
        <taxon>Alveolata</taxon>
        <taxon>Dinophyceae</taxon>
        <taxon>Suessiales</taxon>
        <taxon>Symbiodiniaceae</taxon>
        <taxon>Durusdinium</taxon>
    </lineage>
</organism>
<protein>
    <submittedName>
        <fullName evidence="2">Uncharacterized protein</fullName>
    </submittedName>
</protein>
<evidence type="ECO:0000313" key="3">
    <source>
        <dbReference type="Proteomes" id="UP001642464"/>
    </source>
</evidence>
<keyword evidence="3" id="KW-1185">Reference proteome</keyword>
<feature type="region of interest" description="Disordered" evidence="1">
    <location>
        <begin position="230"/>
        <end position="250"/>
    </location>
</feature>
<proteinExistence type="predicted"/>
<name>A0ABP0IRB1_9DINO</name>
<evidence type="ECO:0000313" key="2">
    <source>
        <dbReference type="EMBL" id="CAK9005133.1"/>
    </source>
</evidence>
<gene>
    <name evidence="2" type="ORF">SCF082_LOCUS8472</name>
</gene>